<dbReference type="PROSITE" id="PS00893">
    <property type="entry name" value="NUDIX_BOX"/>
    <property type="match status" value="1"/>
</dbReference>
<gene>
    <name evidence="6" type="ORF">GCM10010974_11560</name>
</gene>
<dbReference type="Pfam" id="PF00293">
    <property type="entry name" value="NUDIX"/>
    <property type="match status" value="1"/>
</dbReference>
<comment type="caution">
    <text evidence="6">The sequence shown here is derived from an EMBL/GenBank/DDBJ whole genome shotgun (WGS) entry which is preliminary data.</text>
</comment>
<name>A0ABQ1LXB3_9MICO</name>
<comment type="similarity">
    <text evidence="2 4">Belongs to the Nudix hydrolase family.</text>
</comment>
<feature type="domain" description="Nudix hydrolase" evidence="5">
    <location>
        <begin position="5"/>
        <end position="143"/>
    </location>
</feature>
<dbReference type="PANTHER" id="PTHR43046:SF2">
    <property type="entry name" value="8-OXO-DGTP DIPHOSPHATASE-RELATED"/>
    <property type="match status" value="1"/>
</dbReference>
<protein>
    <submittedName>
        <fullName evidence="6">MutT/NUDIX family protein</fullName>
    </submittedName>
</protein>
<evidence type="ECO:0000259" key="5">
    <source>
        <dbReference type="PROSITE" id="PS51462"/>
    </source>
</evidence>
<organism evidence="6 7">
    <name type="scientific">Brevibacterium sediminis</name>
    <dbReference type="NCBI Taxonomy" id="1857024"/>
    <lineage>
        <taxon>Bacteria</taxon>
        <taxon>Bacillati</taxon>
        <taxon>Actinomycetota</taxon>
        <taxon>Actinomycetes</taxon>
        <taxon>Micrococcales</taxon>
        <taxon>Brevibacteriaceae</taxon>
        <taxon>Brevibacterium</taxon>
    </lineage>
</organism>
<dbReference type="EMBL" id="BMJG01000002">
    <property type="protein sequence ID" value="GGC30721.1"/>
    <property type="molecule type" value="Genomic_DNA"/>
</dbReference>
<dbReference type="InterPro" id="IPR015797">
    <property type="entry name" value="NUDIX_hydrolase-like_dom_sf"/>
</dbReference>
<evidence type="ECO:0000313" key="6">
    <source>
        <dbReference type="EMBL" id="GGC30721.1"/>
    </source>
</evidence>
<evidence type="ECO:0000313" key="7">
    <source>
        <dbReference type="Proteomes" id="UP000632322"/>
    </source>
</evidence>
<keyword evidence="3 4" id="KW-0378">Hydrolase</keyword>
<dbReference type="InterPro" id="IPR020476">
    <property type="entry name" value="Nudix_hydrolase"/>
</dbReference>
<evidence type="ECO:0000256" key="2">
    <source>
        <dbReference type="ARBA" id="ARBA00005582"/>
    </source>
</evidence>
<sequence>MVGMNDIRVSALVLLHPQRRELLMVRKAGTSSFMLPGGKPEEGETAEDTIVREIAEELGLDLDRHRLHALGTFAAAAANEADHRVIGDVFCYDGLPAALDVENIAHLAEIAEAGWFPIDPLPADTGIRQFAPLTRNEVIPALQAAGRSVG</sequence>
<accession>A0ABQ1LXB3</accession>
<dbReference type="Proteomes" id="UP000632322">
    <property type="component" value="Unassembled WGS sequence"/>
</dbReference>
<comment type="cofactor">
    <cofactor evidence="1">
        <name>Mg(2+)</name>
        <dbReference type="ChEBI" id="CHEBI:18420"/>
    </cofactor>
</comment>
<dbReference type="Gene3D" id="3.90.79.10">
    <property type="entry name" value="Nucleoside Triphosphate Pyrophosphohydrolase"/>
    <property type="match status" value="1"/>
</dbReference>
<dbReference type="PROSITE" id="PS51462">
    <property type="entry name" value="NUDIX"/>
    <property type="match status" value="1"/>
</dbReference>
<dbReference type="InterPro" id="IPR020084">
    <property type="entry name" value="NUDIX_hydrolase_CS"/>
</dbReference>
<reference evidence="7" key="1">
    <citation type="journal article" date="2019" name="Int. J. Syst. Evol. Microbiol.">
        <title>The Global Catalogue of Microorganisms (GCM) 10K type strain sequencing project: providing services to taxonomists for standard genome sequencing and annotation.</title>
        <authorList>
            <consortium name="The Broad Institute Genomics Platform"/>
            <consortium name="The Broad Institute Genome Sequencing Center for Infectious Disease"/>
            <person name="Wu L."/>
            <person name="Ma J."/>
        </authorList>
    </citation>
    <scope>NUCLEOTIDE SEQUENCE [LARGE SCALE GENOMIC DNA]</scope>
    <source>
        <strain evidence="7">CGMCC 1.15472</strain>
    </source>
</reference>
<dbReference type="SUPFAM" id="SSF55811">
    <property type="entry name" value="Nudix"/>
    <property type="match status" value="1"/>
</dbReference>
<dbReference type="InterPro" id="IPR000086">
    <property type="entry name" value="NUDIX_hydrolase_dom"/>
</dbReference>
<dbReference type="CDD" id="cd04690">
    <property type="entry name" value="NUDIX_Hydrolase"/>
    <property type="match status" value="1"/>
</dbReference>
<evidence type="ECO:0000256" key="3">
    <source>
        <dbReference type="ARBA" id="ARBA00022801"/>
    </source>
</evidence>
<proteinExistence type="inferred from homology"/>
<evidence type="ECO:0000256" key="4">
    <source>
        <dbReference type="RuleBase" id="RU003476"/>
    </source>
</evidence>
<evidence type="ECO:0000256" key="1">
    <source>
        <dbReference type="ARBA" id="ARBA00001946"/>
    </source>
</evidence>
<dbReference type="PANTHER" id="PTHR43046">
    <property type="entry name" value="GDP-MANNOSE MANNOSYL HYDROLASE"/>
    <property type="match status" value="1"/>
</dbReference>
<keyword evidence="7" id="KW-1185">Reference proteome</keyword>
<dbReference type="PRINTS" id="PR00502">
    <property type="entry name" value="NUDIXFAMILY"/>
</dbReference>